<evidence type="ECO:0000313" key="1">
    <source>
        <dbReference type="EMBL" id="ABZ74526.1"/>
    </source>
</evidence>
<proteinExistence type="predicted"/>
<name>B0T9X7_CAUSK</name>
<dbReference type="EMBL" id="CP000929">
    <property type="protein sequence ID" value="ABZ74526.1"/>
    <property type="molecule type" value="Genomic_DNA"/>
</dbReference>
<keyword evidence="1" id="KW-0614">Plasmid</keyword>
<accession>B0T9X7</accession>
<gene>
    <name evidence="1" type="ordered locus">Caul_5411</name>
</gene>
<protein>
    <submittedName>
        <fullName evidence="1">Uncharacterized protein</fullName>
    </submittedName>
</protein>
<reference evidence="1" key="1">
    <citation type="submission" date="2008-01" db="EMBL/GenBank/DDBJ databases">
        <title>Complete sequence of plasmid2 pCAUL02 of Caulobacter sp. K31.</title>
        <authorList>
            <consortium name="US DOE Joint Genome Institute"/>
            <person name="Copeland A."/>
            <person name="Lucas S."/>
            <person name="Lapidus A."/>
            <person name="Barry K."/>
            <person name="Glavina del Rio T."/>
            <person name="Dalin E."/>
            <person name="Tice H."/>
            <person name="Pitluck S."/>
            <person name="Bruce D."/>
            <person name="Goodwin L."/>
            <person name="Thompson L.S."/>
            <person name="Brettin T."/>
            <person name="Detter J.C."/>
            <person name="Han C."/>
            <person name="Schmutz J."/>
            <person name="Larimer F."/>
            <person name="Land M."/>
            <person name="Hauser L."/>
            <person name="Kyrpides N."/>
            <person name="Kim E."/>
            <person name="Stephens C."/>
            <person name="Richardson P."/>
        </authorList>
    </citation>
    <scope>NUCLEOTIDE SEQUENCE [LARGE SCALE GENOMIC DNA]</scope>
    <source>
        <plasmid evidence="1">K31</plasmid>
        <plasmid evidence="1">pCAUL02</plasmid>
    </source>
</reference>
<dbReference type="AlphaFoldDB" id="B0T9X7"/>
<dbReference type="HOGENOM" id="CLU_3059788_0_0_5"/>
<dbReference type="KEGG" id="cak:Caul_5411"/>
<geneLocation type="plasmid" evidence="1">
    <name>pCAUL02</name>
</geneLocation>
<organism evidence="1">
    <name type="scientific">Caulobacter sp. (strain K31)</name>
    <dbReference type="NCBI Taxonomy" id="366602"/>
    <lineage>
        <taxon>Bacteria</taxon>
        <taxon>Pseudomonadati</taxon>
        <taxon>Pseudomonadota</taxon>
        <taxon>Alphaproteobacteria</taxon>
        <taxon>Caulobacterales</taxon>
        <taxon>Caulobacteraceae</taxon>
        <taxon>Caulobacter</taxon>
    </lineage>
</organism>
<sequence length="53" mass="5646">MEWAPMIAGMRRLDRQLGEGLGTPAAQGVIRTIISIILIIDLADLLVDGAGSR</sequence>